<evidence type="ECO:0000256" key="5">
    <source>
        <dbReference type="HAMAP-Rule" id="MF_00376"/>
    </source>
</evidence>
<comment type="function">
    <text evidence="5">Catalyzes the phosphorylation of the 3'-hydroxyl group of dephosphocoenzyme A to form coenzyme A.</text>
</comment>
<dbReference type="GO" id="GO:0004140">
    <property type="term" value="F:dephospho-CoA kinase activity"/>
    <property type="evidence" value="ECO:0007669"/>
    <property type="project" value="UniProtKB-EC"/>
</dbReference>
<comment type="pathway">
    <text evidence="5">Cofactor biosynthesis; coenzyme A biosynthesis; CoA from (R)-pantothenate: step 5/5.</text>
</comment>
<dbReference type="Proteomes" id="UP001596152">
    <property type="component" value="Unassembled WGS sequence"/>
</dbReference>
<protein>
    <recommendedName>
        <fullName evidence="5 6">Dephospho-CoA kinase</fullName>
        <ecNumber evidence="5 6">2.7.1.24</ecNumber>
    </recommendedName>
    <alternativeName>
        <fullName evidence="5">Dephosphocoenzyme A kinase</fullName>
    </alternativeName>
</protein>
<reference evidence="8" key="1">
    <citation type="journal article" date="2019" name="Int. J. Syst. Evol. Microbiol.">
        <title>The Global Catalogue of Microorganisms (GCM) 10K type strain sequencing project: providing services to taxonomists for standard genome sequencing and annotation.</title>
        <authorList>
            <consortium name="The Broad Institute Genomics Platform"/>
            <consortium name="The Broad Institute Genome Sequencing Center for Infectious Disease"/>
            <person name="Wu L."/>
            <person name="Ma J."/>
        </authorList>
    </citation>
    <scope>NUCLEOTIDE SEQUENCE [LARGE SCALE GENOMIC DNA]</scope>
    <source>
        <strain evidence="8">JCM 12125</strain>
    </source>
</reference>
<evidence type="ECO:0000256" key="3">
    <source>
        <dbReference type="ARBA" id="ARBA00022840"/>
    </source>
</evidence>
<proteinExistence type="inferred from homology"/>
<sequence length="213" mass="22742">MILLGLTGSIGMGKSTTTAMFAEHGAVVWNADDAVHSLYAKGGAAVEPIGEAFPGVIVDGAVDRTRLAEALGRDDQAFKRLEAIVHPLVAAGRAADLEAARAKGVRLAVLDIPLLFETGGDKAVDAVVVVSADPETQRRRVLARPGMTVERFEAILARQTPDHEKRRRADFVIDTGRGLEAARARVAEIVGMVLSPGWKRPVRTLSLGDERPH</sequence>
<dbReference type="NCBIfam" id="TIGR00152">
    <property type="entry name" value="dephospho-CoA kinase"/>
    <property type="match status" value="1"/>
</dbReference>
<evidence type="ECO:0000256" key="6">
    <source>
        <dbReference type="NCBIfam" id="TIGR00152"/>
    </source>
</evidence>
<keyword evidence="5 7" id="KW-0808">Transferase</keyword>
<dbReference type="EMBL" id="JBHSLF010000053">
    <property type="protein sequence ID" value="MFC5345813.1"/>
    <property type="molecule type" value="Genomic_DNA"/>
</dbReference>
<dbReference type="PANTHER" id="PTHR10695:SF46">
    <property type="entry name" value="BIFUNCTIONAL COENZYME A SYNTHASE-RELATED"/>
    <property type="match status" value="1"/>
</dbReference>
<dbReference type="InterPro" id="IPR001977">
    <property type="entry name" value="Depp_CoAkinase"/>
</dbReference>
<evidence type="ECO:0000313" key="8">
    <source>
        <dbReference type="Proteomes" id="UP001596152"/>
    </source>
</evidence>
<keyword evidence="2 5" id="KW-0547">Nucleotide-binding</keyword>
<keyword evidence="3 5" id="KW-0067">ATP-binding</keyword>
<keyword evidence="4 5" id="KW-0173">Coenzyme A biosynthesis</keyword>
<dbReference type="PROSITE" id="PS51219">
    <property type="entry name" value="DPCK"/>
    <property type="match status" value="1"/>
</dbReference>
<evidence type="ECO:0000313" key="7">
    <source>
        <dbReference type="EMBL" id="MFC5345813.1"/>
    </source>
</evidence>
<comment type="subcellular location">
    <subcellularLocation>
        <location evidence="5">Cytoplasm</location>
    </subcellularLocation>
</comment>
<comment type="caution">
    <text evidence="7">The sequence shown here is derived from an EMBL/GenBank/DDBJ whole genome shotgun (WGS) entry which is preliminary data.</text>
</comment>
<dbReference type="CDD" id="cd02022">
    <property type="entry name" value="DPCK"/>
    <property type="match status" value="1"/>
</dbReference>
<evidence type="ECO:0000256" key="1">
    <source>
        <dbReference type="ARBA" id="ARBA00009018"/>
    </source>
</evidence>
<evidence type="ECO:0000256" key="2">
    <source>
        <dbReference type="ARBA" id="ARBA00022741"/>
    </source>
</evidence>
<gene>
    <name evidence="5 7" type="primary">coaE</name>
    <name evidence="7" type="ORF">ACFPIE_18000</name>
</gene>
<dbReference type="InterPro" id="IPR027417">
    <property type="entry name" value="P-loop_NTPase"/>
</dbReference>
<dbReference type="RefSeq" id="WP_374037864.1">
    <property type="nucleotide sequence ID" value="NZ_CP169082.1"/>
</dbReference>
<evidence type="ECO:0000256" key="4">
    <source>
        <dbReference type="ARBA" id="ARBA00022993"/>
    </source>
</evidence>
<dbReference type="Gene3D" id="3.40.50.300">
    <property type="entry name" value="P-loop containing nucleotide triphosphate hydrolases"/>
    <property type="match status" value="1"/>
</dbReference>
<dbReference type="Pfam" id="PF01121">
    <property type="entry name" value="CoaE"/>
    <property type="match status" value="1"/>
</dbReference>
<keyword evidence="5" id="KW-0963">Cytoplasm</keyword>
<name>A0ABW0FXM2_9CAUL</name>
<keyword evidence="8" id="KW-1185">Reference proteome</keyword>
<comment type="similarity">
    <text evidence="1 5">Belongs to the CoaE family.</text>
</comment>
<dbReference type="EC" id="2.7.1.24" evidence="5 6"/>
<dbReference type="HAMAP" id="MF_00376">
    <property type="entry name" value="Dephospho_CoA_kinase"/>
    <property type="match status" value="1"/>
</dbReference>
<feature type="binding site" evidence="5">
    <location>
        <begin position="11"/>
        <end position="16"/>
    </location>
    <ligand>
        <name>ATP</name>
        <dbReference type="ChEBI" id="CHEBI:30616"/>
    </ligand>
</feature>
<dbReference type="SUPFAM" id="SSF52540">
    <property type="entry name" value="P-loop containing nucleoside triphosphate hydrolases"/>
    <property type="match status" value="1"/>
</dbReference>
<comment type="catalytic activity">
    <reaction evidence="5">
        <text>3'-dephospho-CoA + ATP = ADP + CoA + H(+)</text>
        <dbReference type="Rhea" id="RHEA:18245"/>
        <dbReference type="ChEBI" id="CHEBI:15378"/>
        <dbReference type="ChEBI" id="CHEBI:30616"/>
        <dbReference type="ChEBI" id="CHEBI:57287"/>
        <dbReference type="ChEBI" id="CHEBI:57328"/>
        <dbReference type="ChEBI" id="CHEBI:456216"/>
        <dbReference type="EC" id="2.7.1.24"/>
    </reaction>
</comment>
<dbReference type="PANTHER" id="PTHR10695">
    <property type="entry name" value="DEPHOSPHO-COA KINASE-RELATED"/>
    <property type="match status" value="1"/>
</dbReference>
<keyword evidence="5 7" id="KW-0418">Kinase</keyword>
<organism evidence="7 8">
    <name type="scientific">Brevundimonas staleyi</name>
    <dbReference type="NCBI Taxonomy" id="74326"/>
    <lineage>
        <taxon>Bacteria</taxon>
        <taxon>Pseudomonadati</taxon>
        <taxon>Pseudomonadota</taxon>
        <taxon>Alphaproteobacteria</taxon>
        <taxon>Caulobacterales</taxon>
        <taxon>Caulobacteraceae</taxon>
        <taxon>Brevundimonas</taxon>
    </lineage>
</organism>
<accession>A0ABW0FXM2</accession>